<name>J2ZVZ4_9EURY</name>
<feature type="transmembrane region" description="Helical" evidence="1">
    <location>
        <begin position="20"/>
        <end position="40"/>
    </location>
</feature>
<comment type="caution">
    <text evidence="2">The sequence shown here is derived from an EMBL/GenBank/DDBJ whole genome shotgun (WGS) entry which is preliminary data.</text>
</comment>
<protein>
    <submittedName>
        <fullName evidence="2">Uncharacterized protein</fullName>
    </submittedName>
</protein>
<dbReference type="InterPro" id="IPR055941">
    <property type="entry name" value="DUF7519"/>
</dbReference>
<organism evidence="2 3">
    <name type="scientific">Halogranum salarium B-1</name>
    <dbReference type="NCBI Taxonomy" id="1210908"/>
    <lineage>
        <taxon>Archaea</taxon>
        <taxon>Methanobacteriati</taxon>
        <taxon>Methanobacteriota</taxon>
        <taxon>Stenosarchaea group</taxon>
        <taxon>Halobacteria</taxon>
        <taxon>Halobacteriales</taxon>
        <taxon>Haloferacaceae</taxon>
    </lineage>
</organism>
<feature type="transmembrane region" description="Helical" evidence="1">
    <location>
        <begin position="133"/>
        <end position="150"/>
    </location>
</feature>
<sequence length="243" mass="24609">MTATASTPTAIDVNRRPTRLSGAAAVLLAMTALAAVAVLGELDRSGIVWVTLFVEGVGLTLLALGRGLRTKDQGVAGHAVTATGLVVVAVSFGLAVTEPSDVGVRVWLLVGTVAAFLVAVAVVPVVDRWSRRVLKVGASLLFVSVLLGGLVSLGPLSTLLVGAVAALLVWDVGEHAIGLGEQLGRTAPTTRVELTHLAASLFVGAVAVAVGLLVSGLGTPTLSFPSFVVLVLAMVLFGVALRN</sequence>
<feature type="transmembrane region" description="Helical" evidence="1">
    <location>
        <begin position="46"/>
        <end position="64"/>
    </location>
</feature>
<dbReference type="eggNOG" id="arCOG09144">
    <property type="taxonomic scope" value="Archaea"/>
</dbReference>
<accession>J2ZVZ4</accession>
<feature type="transmembrane region" description="Helical" evidence="1">
    <location>
        <begin position="222"/>
        <end position="241"/>
    </location>
</feature>
<evidence type="ECO:0000313" key="2">
    <source>
        <dbReference type="EMBL" id="EJN57168.1"/>
    </source>
</evidence>
<keyword evidence="1" id="KW-0472">Membrane</keyword>
<dbReference type="EMBL" id="ALJD01000016">
    <property type="protein sequence ID" value="EJN57168.1"/>
    <property type="molecule type" value="Genomic_DNA"/>
</dbReference>
<proteinExistence type="predicted"/>
<keyword evidence="1" id="KW-1133">Transmembrane helix</keyword>
<dbReference type="Pfam" id="PF24363">
    <property type="entry name" value="DUF7519"/>
    <property type="match status" value="1"/>
</dbReference>
<feature type="transmembrane region" description="Helical" evidence="1">
    <location>
        <begin position="194"/>
        <end position="216"/>
    </location>
</feature>
<evidence type="ECO:0000313" key="3">
    <source>
        <dbReference type="Proteomes" id="UP000007813"/>
    </source>
</evidence>
<reference evidence="2 3" key="1">
    <citation type="journal article" date="2012" name="J. Bacteriol.">
        <title>Draft Genome Sequence of the Extremely Halophilic Archaeon Halogranum salarium B-1T.</title>
        <authorList>
            <person name="Kim K.K."/>
            <person name="Lee K.C."/>
            <person name="Lee J.S."/>
        </authorList>
    </citation>
    <scope>NUCLEOTIDE SEQUENCE [LARGE SCALE GENOMIC DNA]</scope>
    <source>
        <strain evidence="2 3">B-1</strain>
    </source>
</reference>
<feature type="transmembrane region" description="Helical" evidence="1">
    <location>
        <begin position="76"/>
        <end position="94"/>
    </location>
</feature>
<dbReference type="Proteomes" id="UP000007813">
    <property type="component" value="Unassembled WGS sequence"/>
</dbReference>
<feature type="transmembrane region" description="Helical" evidence="1">
    <location>
        <begin position="106"/>
        <end position="126"/>
    </location>
</feature>
<dbReference type="AlphaFoldDB" id="J2ZVZ4"/>
<evidence type="ECO:0000256" key="1">
    <source>
        <dbReference type="SAM" id="Phobius"/>
    </source>
</evidence>
<gene>
    <name evidence="2" type="ORF">HSB1_45540</name>
</gene>
<keyword evidence="1" id="KW-0812">Transmembrane</keyword>